<name>A0ABX7P9K7_9BACT</name>
<protein>
    <submittedName>
        <fullName evidence="2">Uncharacterized protein</fullName>
    </submittedName>
</protein>
<gene>
    <name evidence="2" type="ORF">JY651_20710</name>
</gene>
<dbReference type="InterPro" id="IPR028188">
    <property type="entry name" value="Pilin_PilA"/>
</dbReference>
<keyword evidence="1" id="KW-0812">Transmembrane</keyword>
<sequence length="208" mass="22522">MSPPAPRRSVPLWLPVLAAVAFVVGFGVPVARYVRKRLWASQRPTVSEVKSHLKSLYTAERAYLLEHDVYDEDMARVGFWPEWENRYTYFSAATGRVLPKAEREHPSSPFQVAPADPSGPDYRGAFNTFADTGCPVTPVTLSTGGTAGLGVTPADGSRGPIFIAAAAANIDDDATLDCWSIASEERRDADGNPIAAGVPYNEVNDVVR</sequence>
<keyword evidence="1" id="KW-1133">Transmembrane helix</keyword>
<evidence type="ECO:0000256" key="1">
    <source>
        <dbReference type="SAM" id="Phobius"/>
    </source>
</evidence>
<dbReference type="Proteomes" id="UP000662747">
    <property type="component" value="Chromosome"/>
</dbReference>
<organism evidence="2 3">
    <name type="scientific">Pyxidicoccus parkwayensis</name>
    <dbReference type="NCBI Taxonomy" id="2813578"/>
    <lineage>
        <taxon>Bacteria</taxon>
        <taxon>Pseudomonadati</taxon>
        <taxon>Myxococcota</taxon>
        <taxon>Myxococcia</taxon>
        <taxon>Myxococcales</taxon>
        <taxon>Cystobacterineae</taxon>
        <taxon>Myxococcaceae</taxon>
        <taxon>Pyxidicoccus</taxon>
    </lineage>
</organism>
<dbReference type="RefSeq" id="WP_206728711.1">
    <property type="nucleotide sequence ID" value="NZ_CP071090.1"/>
</dbReference>
<reference evidence="2 3" key="1">
    <citation type="submission" date="2021-02" db="EMBL/GenBank/DDBJ databases">
        <title>De Novo genome assembly of isolated myxobacteria.</title>
        <authorList>
            <person name="Stevens D.C."/>
        </authorList>
    </citation>
    <scope>NUCLEOTIDE SEQUENCE [LARGE SCALE GENOMIC DNA]</scope>
    <source>
        <strain evidence="3">SCPEA02</strain>
    </source>
</reference>
<evidence type="ECO:0000313" key="3">
    <source>
        <dbReference type="Proteomes" id="UP000662747"/>
    </source>
</evidence>
<feature type="transmembrane region" description="Helical" evidence="1">
    <location>
        <begin position="12"/>
        <end position="34"/>
    </location>
</feature>
<proteinExistence type="predicted"/>
<dbReference type="Pfam" id="PF14245">
    <property type="entry name" value="Pilin_PilA"/>
    <property type="match status" value="1"/>
</dbReference>
<evidence type="ECO:0000313" key="2">
    <source>
        <dbReference type="EMBL" id="QSQ27184.1"/>
    </source>
</evidence>
<keyword evidence="3" id="KW-1185">Reference proteome</keyword>
<keyword evidence="1" id="KW-0472">Membrane</keyword>
<dbReference type="EMBL" id="CP071090">
    <property type="protein sequence ID" value="QSQ27184.1"/>
    <property type="molecule type" value="Genomic_DNA"/>
</dbReference>
<accession>A0ABX7P9K7</accession>